<feature type="transmembrane region" description="Helical" evidence="7">
    <location>
        <begin position="335"/>
        <end position="362"/>
    </location>
</feature>
<organism evidence="10 11">
    <name type="scientific">Archangium gephyra</name>
    <dbReference type="NCBI Taxonomy" id="48"/>
    <lineage>
        <taxon>Bacteria</taxon>
        <taxon>Pseudomonadati</taxon>
        <taxon>Myxococcota</taxon>
        <taxon>Myxococcia</taxon>
        <taxon>Myxococcales</taxon>
        <taxon>Cystobacterineae</taxon>
        <taxon>Archangiaceae</taxon>
        <taxon>Archangium</taxon>
    </lineage>
</organism>
<proteinExistence type="inferred from homology"/>
<feature type="transmembrane region" description="Helical" evidence="7">
    <location>
        <begin position="289"/>
        <end position="314"/>
    </location>
</feature>
<dbReference type="PANTHER" id="PTHR30572:SF4">
    <property type="entry name" value="ABC TRANSPORTER PERMEASE YTRF"/>
    <property type="match status" value="1"/>
</dbReference>
<evidence type="ECO:0000259" key="9">
    <source>
        <dbReference type="Pfam" id="PF12704"/>
    </source>
</evidence>
<evidence type="ECO:0000256" key="3">
    <source>
        <dbReference type="ARBA" id="ARBA00022692"/>
    </source>
</evidence>
<gene>
    <name evidence="10" type="ORF">DI536_03415</name>
</gene>
<accession>A0A2W5TSX7</accession>
<dbReference type="AlphaFoldDB" id="A0A2W5TSX7"/>
<evidence type="ECO:0000256" key="6">
    <source>
        <dbReference type="ARBA" id="ARBA00038076"/>
    </source>
</evidence>
<dbReference type="InterPro" id="IPR025857">
    <property type="entry name" value="MacB_PCD"/>
</dbReference>
<comment type="caution">
    <text evidence="10">The sequence shown here is derived from an EMBL/GenBank/DDBJ whole genome shotgun (WGS) entry which is preliminary data.</text>
</comment>
<dbReference type="InterPro" id="IPR003838">
    <property type="entry name" value="ABC3_permease_C"/>
</dbReference>
<comment type="subcellular location">
    <subcellularLocation>
        <location evidence="1">Cell membrane</location>
        <topology evidence="1">Multi-pass membrane protein</topology>
    </subcellularLocation>
</comment>
<evidence type="ECO:0000259" key="8">
    <source>
        <dbReference type="Pfam" id="PF02687"/>
    </source>
</evidence>
<dbReference type="Pfam" id="PF12704">
    <property type="entry name" value="MacB_PCD"/>
    <property type="match status" value="1"/>
</dbReference>
<evidence type="ECO:0000256" key="7">
    <source>
        <dbReference type="SAM" id="Phobius"/>
    </source>
</evidence>
<sequence>MRALLDNLKLAFGTFGAHPLRTMLTLLGIVIGVSTVMTMMALLEGLRVKVNKDFSQLGANVFRVDKWPQGFRFGGGGVDWNKIARRKSLTVADKRAIAEQCPSVLRTAASSWQPGQKVRTANAETQSSVFIIGATVEYPETSGITIANGRMYNDTEELDGRRVAVLGPDVADKLFPSLDPIGQEIRLRNRPFTVVGVMERRGKLMGMFNLDNQVLVPMSTFLSQYGKRRGVSVSIEAIDREHLDKAMEEATRVMRQRREVGPMDENDFETSTNESMAKSLNDLSSVVTAATFGVCILSLIVGGIGILNIMLVSVTERTREIGIRKALGARKNRILMQFATEAIVLSLVGGVIGIAIGFGLAFLGRWTFGLYTVVPVWAVLMSLGMSSGVGLVFGIYPAARAAKLDPIEAMRAE</sequence>
<name>A0A2W5TSX7_9BACT</name>
<protein>
    <submittedName>
        <fullName evidence="10">ABC transporter permease</fullName>
    </submittedName>
</protein>
<reference evidence="10 11" key="1">
    <citation type="submission" date="2017-08" db="EMBL/GenBank/DDBJ databases">
        <title>Infants hospitalized years apart are colonized by the same room-sourced microbial strains.</title>
        <authorList>
            <person name="Brooks B."/>
            <person name="Olm M.R."/>
            <person name="Firek B.A."/>
            <person name="Baker R."/>
            <person name="Thomas B.C."/>
            <person name="Morowitz M.J."/>
            <person name="Banfield J.F."/>
        </authorList>
    </citation>
    <scope>NUCLEOTIDE SEQUENCE [LARGE SCALE GENOMIC DNA]</scope>
    <source>
        <strain evidence="10">S2_003_000_R2_14</strain>
    </source>
</reference>
<feature type="transmembrane region" description="Helical" evidence="7">
    <location>
        <begin position="374"/>
        <end position="396"/>
    </location>
</feature>
<dbReference type="EMBL" id="QFQP01000002">
    <property type="protein sequence ID" value="PZR17702.1"/>
    <property type="molecule type" value="Genomic_DNA"/>
</dbReference>
<evidence type="ECO:0000256" key="2">
    <source>
        <dbReference type="ARBA" id="ARBA00022475"/>
    </source>
</evidence>
<dbReference type="GO" id="GO:0022857">
    <property type="term" value="F:transmembrane transporter activity"/>
    <property type="evidence" value="ECO:0007669"/>
    <property type="project" value="TreeGrafter"/>
</dbReference>
<feature type="domain" description="ABC3 transporter permease C-terminal" evidence="8">
    <location>
        <begin position="295"/>
        <end position="406"/>
    </location>
</feature>
<dbReference type="GO" id="GO:0005886">
    <property type="term" value="C:plasma membrane"/>
    <property type="evidence" value="ECO:0007669"/>
    <property type="project" value="UniProtKB-SubCell"/>
</dbReference>
<evidence type="ECO:0000313" key="11">
    <source>
        <dbReference type="Proteomes" id="UP000249061"/>
    </source>
</evidence>
<dbReference type="Pfam" id="PF02687">
    <property type="entry name" value="FtsX"/>
    <property type="match status" value="1"/>
</dbReference>
<dbReference type="Proteomes" id="UP000249061">
    <property type="component" value="Unassembled WGS sequence"/>
</dbReference>
<evidence type="ECO:0000256" key="1">
    <source>
        <dbReference type="ARBA" id="ARBA00004651"/>
    </source>
</evidence>
<keyword evidence="4 7" id="KW-1133">Transmembrane helix</keyword>
<evidence type="ECO:0000256" key="4">
    <source>
        <dbReference type="ARBA" id="ARBA00022989"/>
    </source>
</evidence>
<keyword evidence="5 7" id="KW-0472">Membrane</keyword>
<evidence type="ECO:0000256" key="5">
    <source>
        <dbReference type="ARBA" id="ARBA00023136"/>
    </source>
</evidence>
<evidence type="ECO:0000313" key="10">
    <source>
        <dbReference type="EMBL" id="PZR17702.1"/>
    </source>
</evidence>
<comment type="similarity">
    <text evidence="6">Belongs to the ABC-4 integral membrane protein family.</text>
</comment>
<feature type="transmembrane region" description="Helical" evidence="7">
    <location>
        <begin position="20"/>
        <end position="43"/>
    </location>
</feature>
<dbReference type="PANTHER" id="PTHR30572">
    <property type="entry name" value="MEMBRANE COMPONENT OF TRANSPORTER-RELATED"/>
    <property type="match status" value="1"/>
</dbReference>
<dbReference type="InterPro" id="IPR050250">
    <property type="entry name" value="Macrolide_Exporter_MacB"/>
</dbReference>
<keyword evidence="2" id="KW-1003">Cell membrane</keyword>
<keyword evidence="3 7" id="KW-0812">Transmembrane</keyword>
<feature type="domain" description="MacB-like periplasmic core" evidence="9">
    <location>
        <begin position="22"/>
        <end position="252"/>
    </location>
</feature>